<dbReference type="Proteomes" id="UP001352852">
    <property type="component" value="Unassembled WGS sequence"/>
</dbReference>
<evidence type="ECO:0000313" key="2">
    <source>
        <dbReference type="EMBL" id="MED6265715.1"/>
    </source>
</evidence>
<feature type="compositionally biased region" description="Basic and acidic residues" evidence="1">
    <location>
        <begin position="44"/>
        <end position="56"/>
    </location>
</feature>
<feature type="region of interest" description="Disordered" evidence="1">
    <location>
        <begin position="40"/>
        <end position="76"/>
    </location>
</feature>
<sequence>MLMSSFDAQALCSDHAMPVSPARPLFCSCCQDSDVIFSCSDPPPPKEKVRERERDWTGVTTGPSASSTPGDRLNMR</sequence>
<gene>
    <name evidence="2" type="ORF">CHARACLAT_028362</name>
</gene>
<feature type="compositionally biased region" description="Polar residues" evidence="1">
    <location>
        <begin position="58"/>
        <end position="69"/>
    </location>
</feature>
<protein>
    <submittedName>
        <fullName evidence="2">Uncharacterized protein</fullName>
    </submittedName>
</protein>
<organism evidence="2 3">
    <name type="scientific">Characodon lateralis</name>
    <dbReference type="NCBI Taxonomy" id="208331"/>
    <lineage>
        <taxon>Eukaryota</taxon>
        <taxon>Metazoa</taxon>
        <taxon>Chordata</taxon>
        <taxon>Craniata</taxon>
        <taxon>Vertebrata</taxon>
        <taxon>Euteleostomi</taxon>
        <taxon>Actinopterygii</taxon>
        <taxon>Neopterygii</taxon>
        <taxon>Teleostei</taxon>
        <taxon>Neoteleostei</taxon>
        <taxon>Acanthomorphata</taxon>
        <taxon>Ovalentaria</taxon>
        <taxon>Atherinomorphae</taxon>
        <taxon>Cyprinodontiformes</taxon>
        <taxon>Goodeidae</taxon>
        <taxon>Characodon</taxon>
    </lineage>
</organism>
<proteinExistence type="predicted"/>
<keyword evidence="3" id="KW-1185">Reference proteome</keyword>
<dbReference type="EMBL" id="JAHUTJ010003761">
    <property type="protein sequence ID" value="MED6265715.1"/>
    <property type="molecule type" value="Genomic_DNA"/>
</dbReference>
<reference evidence="2 3" key="1">
    <citation type="submission" date="2021-06" db="EMBL/GenBank/DDBJ databases">
        <authorList>
            <person name="Palmer J.M."/>
        </authorList>
    </citation>
    <scope>NUCLEOTIDE SEQUENCE [LARGE SCALE GENOMIC DNA]</scope>
    <source>
        <strain evidence="2 3">CL_MEX2019</strain>
        <tissue evidence="2">Muscle</tissue>
    </source>
</reference>
<evidence type="ECO:0000313" key="3">
    <source>
        <dbReference type="Proteomes" id="UP001352852"/>
    </source>
</evidence>
<comment type="caution">
    <text evidence="2">The sequence shown here is derived from an EMBL/GenBank/DDBJ whole genome shotgun (WGS) entry which is preliminary data.</text>
</comment>
<evidence type="ECO:0000256" key="1">
    <source>
        <dbReference type="SAM" id="MobiDB-lite"/>
    </source>
</evidence>
<name>A0ABU7CU42_9TELE</name>
<accession>A0ABU7CU42</accession>